<name>A0A9X4KZU0_9BACL</name>
<accession>A0A9X4KZU0</accession>
<dbReference type="RefSeq" id="WP_277539773.1">
    <property type="nucleotide sequence ID" value="NZ_JAPDIA010000009.1"/>
</dbReference>
<comment type="caution">
    <text evidence="1">The sequence shown here is derived from an EMBL/GenBank/DDBJ whole genome shotgun (WGS) entry which is preliminary data.</text>
</comment>
<evidence type="ECO:0000313" key="1">
    <source>
        <dbReference type="EMBL" id="MDG0813905.1"/>
    </source>
</evidence>
<dbReference type="EMBL" id="JAPDIA010000009">
    <property type="protein sequence ID" value="MDG0813905.1"/>
    <property type="molecule type" value="Genomic_DNA"/>
</dbReference>
<dbReference type="AlphaFoldDB" id="A0A9X4KZU0"/>
<sequence>MDIVVSTQYSALNQLRNVPGSSKKAAEALKTIKAAAVKAMDVFLKRIVLTSNLRKKCMRTPHS</sequence>
<gene>
    <name evidence="1" type="ORF">OMP40_34945</name>
</gene>
<dbReference type="Proteomes" id="UP001153404">
    <property type="component" value="Unassembled WGS sequence"/>
</dbReference>
<evidence type="ECO:0000313" key="2">
    <source>
        <dbReference type="Proteomes" id="UP001153404"/>
    </source>
</evidence>
<keyword evidence="2" id="KW-1185">Reference proteome</keyword>
<organism evidence="1 2">
    <name type="scientific">Cohnella rhizosphaerae</name>
    <dbReference type="NCBI Taxonomy" id="1457232"/>
    <lineage>
        <taxon>Bacteria</taxon>
        <taxon>Bacillati</taxon>
        <taxon>Bacillota</taxon>
        <taxon>Bacilli</taxon>
        <taxon>Bacillales</taxon>
        <taxon>Paenibacillaceae</taxon>
        <taxon>Cohnella</taxon>
    </lineage>
</organism>
<reference evidence="1" key="1">
    <citation type="submission" date="2022-10" db="EMBL/GenBank/DDBJ databases">
        <title>Comparative genomic analysis of Cohnella hashimotonis sp. nov., isolated from the International Space Station.</title>
        <authorList>
            <person name="Simpson A."/>
            <person name="Venkateswaran K."/>
        </authorList>
    </citation>
    <scope>NUCLEOTIDE SEQUENCE</scope>
    <source>
        <strain evidence="1">DSM 28161</strain>
    </source>
</reference>
<proteinExistence type="predicted"/>
<protein>
    <submittedName>
        <fullName evidence="1">Uncharacterized protein</fullName>
    </submittedName>
</protein>